<name>A0A699R1R4_TANCI</name>
<organism evidence="2">
    <name type="scientific">Tanacetum cinerariifolium</name>
    <name type="common">Dalmatian daisy</name>
    <name type="synonym">Chrysanthemum cinerariifolium</name>
    <dbReference type="NCBI Taxonomy" id="118510"/>
    <lineage>
        <taxon>Eukaryota</taxon>
        <taxon>Viridiplantae</taxon>
        <taxon>Streptophyta</taxon>
        <taxon>Embryophyta</taxon>
        <taxon>Tracheophyta</taxon>
        <taxon>Spermatophyta</taxon>
        <taxon>Magnoliopsida</taxon>
        <taxon>eudicotyledons</taxon>
        <taxon>Gunneridae</taxon>
        <taxon>Pentapetalae</taxon>
        <taxon>asterids</taxon>
        <taxon>campanulids</taxon>
        <taxon>Asterales</taxon>
        <taxon>Asteraceae</taxon>
        <taxon>Asteroideae</taxon>
        <taxon>Anthemideae</taxon>
        <taxon>Anthemidinae</taxon>
        <taxon>Tanacetum</taxon>
    </lineage>
</organism>
<feature type="transmembrane region" description="Helical" evidence="1">
    <location>
        <begin position="20"/>
        <end position="42"/>
    </location>
</feature>
<keyword evidence="1" id="KW-1133">Transmembrane helix</keyword>
<proteinExistence type="predicted"/>
<gene>
    <name evidence="2" type="ORF">Tci_851386</name>
</gene>
<dbReference type="AlphaFoldDB" id="A0A699R1R4"/>
<sequence length="58" mass="5710">RADRLLALEGLAACLPFAEVVSLGAVAAVGGVIVVLELLLVFRTLALGLGGAAHVATA</sequence>
<reference evidence="2" key="1">
    <citation type="journal article" date="2019" name="Sci. Rep.">
        <title>Draft genome of Tanacetum cinerariifolium, the natural source of mosquito coil.</title>
        <authorList>
            <person name="Yamashiro T."/>
            <person name="Shiraishi A."/>
            <person name="Satake H."/>
            <person name="Nakayama K."/>
        </authorList>
    </citation>
    <scope>NUCLEOTIDE SEQUENCE</scope>
</reference>
<protein>
    <submittedName>
        <fullName evidence="2">Uncharacterized protein</fullName>
    </submittedName>
</protein>
<keyword evidence="1" id="KW-0812">Transmembrane</keyword>
<accession>A0A699R1R4</accession>
<evidence type="ECO:0000313" key="2">
    <source>
        <dbReference type="EMBL" id="GFC79416.1"/>
    </source>
</evidence>
<evidence type="ECO:0000256" key="1">
    <source>
        <dbReference type="SAM" id="Phobius"/>
    </source>
</evidence>
<comment type="caution">
    <text evidence="2">The sequence shown here is derived from an EMBL/GenBank/DDBJ whole genome shotgun (WGS) entry which is preliminary data.</text>
</comment>
<dbReference type="EMBL" id="BKCJ011070437">
    <property type="protein sequence ID" value="GFC79416.1"/>
    <property type="molecule type" value="Genomic_DNA"/>
</dbReference>
<feature type="non-terminal residue" evidence="2">
    <location>
        <position position="1"/>
    </location>
</feature>
<keyword evidence="1" id="KW-0472">Membrane</keyword>